<name>A0AAP6ELP4_9ACTN</name>
<keyword evidence="1" id="KW-1133">Transmembrane helix</keyword>
<proteinExistence type="predicted"/>
<gene>
    <name evidence="2" type="ORF">PV399_45270</name>
    <name evidence="3" type="ORF">PV666_18965</name>
</gene>
<evidence type="ECO:0000313" key="5">
    <source>
        <dbReference type="Proteomes" id="UP001282288"/>
    </source>
</evidence>
<evidence type="ECO:0000313" key="4">
    <source>
        <dbReference type="Proteomes" id="UP001272987"/>
    </source>
</evidence>
<dbReference type="EMBL" id="JARAWC010000071">
    <property type="protein sequence ID" value="MDX2966860.1"/>
    <property type="molecule type" value="Genomic_DNA"/>
</dbReference>
<feature type="transmembrane region" description="Helical" evidence="1">
    <location>
        <begin position="220"/>
        <end position="238"/>
    </location>
</feature>
<feature type="transmembrane region" description="Helical" evidence="1">
    <location>
        <begin position="197"/>
        <end position="214"/>
    </location>
</feature>
<reference evidence="2 4" key="1">
    <citation type="journal article" date="2023" name="Microb. Genom.">
        <title>Mesoterricola silvestris gen. nov., sp. nov., Mesoterricola sediminis sp. nov., Geothrix oryzae sp. nov., Geothrix edaphica sp. nov., Geothrix rubra sp. nov., and Geothrix limicola sp. nov., six novel members of Acidobacteriota isolated from soils.</title>
        <authorList>
            <person name="Weisberg A.J."/>
            <person name="Pearce E."/>
            <person name="Kramer C.G."/>
            <person name="Chang J.H."/>
            <person name="Clarke C.R."/>
        </authorList>
    </citation>
    <scope>NUCLEOTIDE SEQUENCE</scope>
    <source>
        <strain evidence="3 4">NB05-1H</strain>
        <strain evidence="2">NRRL_B-16521</strain>
    </source>
</reference>
<keyword evidence="1" id="KW-0812">Transmembrane</keyword>
<dbReference type="RefSeq" id="WP_010353343.1">
    <property type="nucleotide sequence ID" value="NZ_CP122369.1"/>
</dbReference>
<keyword evidence="4" id="KW-1185">Reference proteome</keyword>
<dbReference type="Proteomes" id="UP001272987">
    <property type="component" value="Unassembled WGS sequence"/>
</dbReference>
<dbReference type="GeneID" id="69804715"/>
<protein>
    <submittedName>
        <fullName evidence="2">Monovalent cation/H(+) antiporter subunit G</fullName>
    </submittedName>
</protein>
<evidence type="ECO:0000313" key="3">
    <source>
        <dbReference type="EMBL" id="MDX3019959.1"/>
    </source>
</evidence>
<comment type="caution">
    <text evidence="2">The sequence shown here is derived from an EMBL/GenBank/DDBJ whole genome shotgun (WGS) entry which is preliminary data.</text>
</comment>
<dbReference type="EMBL" id="JARAWP010000010">
    <property type="protein sequence ID" value="MDX3019959.1"/>
    <property type="molecule type" value="Genomic_DNA"/>
</dbReference>
<dbReference type="AlphaFoldDB" id="A0AAP6ELP4"/>
<accession>A0AAP6ELP4</accession>
<dbReference type="Proteomes" id="UP001282288">
    <property type="component" value="Unassembled WGS sequence"/>
</dbReference>
<sequence length="249" mass="27218">MPVTGTAWGKTKRQFSARRARVRGALLVLLAGAPAALAWVVFTVWMPSSADEYAAYRATSVCDGPVRAGDDCLRDVPMRVDKVKRHRKGSRDMTATTTEAPFWTYETSFGADGPLADGLHKGDEITGTTWRDHLVGIAKGEVRQHTTDEPRDEPQPQAAIGTYDALLAGLLLTIGTVRLVRPRKHPRFLPSPYPRRLALSVGAVSGVVGIVGLATRMPWWLTPPLIVLVSAPVVHLILNWTDEPKLELT</sequence>
<evidence type="ECO:0000256" key="1">
    <source>
        <dbReference type="SAM" id="Phobius"/>
    </source>
</evidence>
<evidence type="ECO:0000313" key="2">
    <source>
        <dbReference type="EMBL" id="MDX2966860.1"/>
    </source>
</evidence>
<organism evidence="2 5">
    <name type="scientific">Streptomyces acidiscabies</name>
    <dbReference type="NCBI Taxonomy" id="42234"/>
    <lineage>
        <taxon>Bacteria</taxon>
        <taxon>Bacillati</taxon>
        <taxon>Actinomycetota</taxon>
        <taxon>Actinomycetes</taxon>
        <taxon>Kitasatosporales</taxon>
        <taxon>Streptomycetaceae</taxon>
        <taxon>Streptomyces</taxon>
    </lineage>
</organism>
<keyword evidence="1" id="KW-0472">Membrane</keyword>
<feature type="transmembrane region" description="Helical" evidence="1">
    <location>
        <begin position="158"/>
        <end position="177"/>
    </location>
</feature>
<feature type="transmembrane region" description="Helical" evidence="1">
    <location>
        <begin position="20"/>
        <end position="42"/>
    </location>
</feature>